<reference evidence="1 2" key="1">
    <citation type="submission" date="2020-02" db="EMBL/GenBank/DDBJ databases">
        <title>Complete genome sequences of six Lactobacillus iners strains isolated from the human vagina.</title>
        <authorList>
            <person name="France M.T."/>
            <person name="Rutt L."/>
            <person name="Narina S."/>
            <person name="Arbaugh S."/>
            <person name="Humphrys M.S."/>
            <person name="Ma B."/>
            <person name="Hayward M.R."/>
            <person name="Relman D."/>
            <person name="Kwon D.S."/>
            <person name="Ravel J."/>
        </authorList>
    </citation>
    <scope>NUCLEOTIDE SEQUENCE [LARGE SCALE GENOMIC DNA]</scope>
    <source>
        <strain evidence="1 2">C0210C1</strain>
    </source>
</reference>
<dbReference type="EMBL" id="CP049228">
    <property type="protein sequence ID" value="QIH23534.1"/>
    <property type="molecule type" value="Genomic_DNA"/>
</dbReference>
<gene>
    <name evidence="1" type="ORF">G6Z83_02100</name>
</gene>
<organism evidence="1 2">
    <name type="scientific">Lactobacillus iners</name>
    <dbReference type="NCBI Taxonomy" id="147802"/>
    <lineage>
        <taxon>Bacteria</taxon>
        <taxon>Bacillati</taxon>
        <taxon>Bacillota</taxon>
        <taxon>Bacilli</taxon>
        <taxon>Lactobacillales</taxon>
        <taxon>Lactobacillaceae</taxon>
        <taxon>Lactobacillus</taxon>
    </lineage>
</organism>
<protein>
    <submittedName>
        <fullName evidence="1">Uncharacterized protein</fullName>
    </submittedName>
</protein>
<sequence>MGLRFVKDEKIFFANVIRLCKKKCLCLTLEEYLYNIMKKELGDKCEISEHSLRKSVKQLYDSIYKWLDHGCLRGVDNFIDDIQNIADYFEFMSSVVDVKPLWLKSLQPKK</sequence>
<accession>A0A6G7B8P5</accession>
<proteinExistence type="predicted"/>
<dbReference type="RefSeq" id="WP_006730670.1">
    <property type="nucleotide sequence ID" value="NZ_CABKQA010000003.1"/>
</dbReference>
<evidence type="ECO:0000313" key="2">
    <source>
        <dbReference type="Proteomes" id="UP000501676"/>
    </source>
</evidence>
<evidence type="ECO:0000313" key="1">
    <source>
        <dbReference type="EMBL" id="QIH23534.1"/>
    </source>
</evidence>
<name>A0A6G7B8P5_9LACO</name>
<dbReference type="Proteomes" id="UP000501676">
    <property type="component" value="Chromosome"/>
</dbReference>
<dbReference type="AlphaFoldDB" id="A0A6G7B8P5"/>